<dbReference type="AlphaFoldDB" id="A0A0K8R4F6"/>
<name>A0A0K8R4F6_IXORI</name>
<sequence length="111" mass="12920">MNWQEIQSPKNSNCFFFLCACEVNGFLLTQTSSSLQRVVPRRDTQLPYQRRSVFVTTYQCDGPNRNPRVFISFRHACLSFCSYAAYVCILLFITTLLCTFHYFRPIGLVLV</sequence>
<keyword evidence="1" id="KW-0472">Membrane</keyword>
<evidence type="ECO:0000256" key="1">
    <source>
        <dbReference type="SAM" id="Phobius"/>
    </source>
</evidence>
<organism evidence="2">
    <name type="scientific">Ixodes ricinus</name>
    <name type="common">Common tick</name>
    <name type="synonym">Acarus ricinus</name>
    <dbReference type="NCBI Taxonomy" id="34613"/>
    <lineage>
        <taxon>Eukaryota</taxon>
        <taxon>Metazoa</taxon>
        <taxon>Ecdysozoa</taxon>
        <taxon>Arthropoda</taxon>
        <taxon>Chelicerata</taxon>
        <taxon>Arachnida</taxon>
        <taxon>Acari</taxon>
        <taxon>Parasitiformes</taxon>
        <taxon>Ixodida</taxon>
        <taxon>Ixodoidea</taxon>
        <taxon>Ixodidae</taxon>
        <taxon>Ixodinae</taxon>
        <taxon>Ixodes</taxon>
    </lineage>
</organism>
<dbReference type="EMBL" id="GADI01007766">
    <property type="protein sequence ID" value="JAA66042.1"/>
    <property type="molecule type" value="mRNA"/>
</dbReference>
<feature type="transmembrane region" description="Helical" evidence="1">
    <location>
        <begin position="83"/>
        <end position="103"/>
    </location>
</feature>
<reference evidence="2" key="1">
    <citation type="submission" date="2012-12" db="EMBL/GenBank/DDBJ databases">
        <title>Identification and characterization of a phenylalanine ammonia-lyase gene family in Isatis indigotica Fort.</title>
        <authorList>
            <person name="Liu Q."/>
            <person name="Chen J."/>
            <person name="Zhou X."/>
            <person name="Di P."/>
            <person name="Xiao Y."/>
            <person name="Xuan H."/>
            <person name="Zhang L."/>
            <person name="Chen W."/>
        </authorList>
    </citation>
    <scope>NUCLEOTIDE SEQUENCE</scope>
    <source>
        <tissue evidence="2">Salivary gland</tissue>
    </source>
</reference>
<evidence type="ECO:0000313" key="2">
    <source>
        <dbReference type="EMBL" id="JAA66042.1"/>
    </source>
</evidence>
<keyword evidence="1" id="KW-0812">Transmembrane</keyword>
<keyword evidence="1" id="KW-1133">Transmembrane helix</keyword>
<accession>A0A0K8R4F6</accession>
<proteinExistence type="evidence at transcript level"/>
<protein>
    <submittedName>
        <fullName evidence="2">Uncharacterized protein</fullName>
    </submittedName>
</protein>